<reference evidence="1" key="1">
    <citation type="submission" date="2014-09" db="EMBL/GenBank/DDBJ databases">
        <authorList>
            <person name="Magalhaes I.L.F."/>
            <person name="Oliveira U."/>
            <person name="Santos F.R."/>
            <person name="Vidigal T.H.D.A."/>
            <person name="Brescovit A.D."/>
            <person name="Santos A.J."/>
        </authorList>
    </citation>
    <scope>NUCLEOTIDE SEQUENCE</scope>
    <source>
        <tissue evidence="1">Shoot tissue taken approximately 20 cm above the soil surface</tissue>
    </source>
</reference>
<organism evidence="1">
    <name type="scientific">Arundo donax</name>
    <name type="common">Giant reed</name>
    <name type="synonym">Donax arundinaceus</name>
    <dbReference type="NCBI Taxonomy" id="35708"/>
    <lineage>
        <taxon>Eukaryota</taxon>
        <taxon>Viridiplantae</taxon>
        <taxon>Streptophyta</taxon>
        <taxon>Embryophyta</taxon>
        <taxon>Tracheophyta</taxon>
        <taxon>Spermatophyta</taxon>
        <taxon>Magnoliopsida</taxon>
        <taxon>Liliopsida</taxon>
        <taxon>Poales</taxon>
        <taxon>Poaceae</taxon>
        <taxon>PACMAD clade</taxon>
        <taxon>Arundinoideae</taxon>
        <taxon>Arundineae</taxon>
        <taxon>Arundo</taxon>
    </lineage>
</organism>
<accession>A0A0A9FB64</accession>
<sequence>MHGSIHTDNPMLVKQHLGNLALASQSPISLVKINTCFQVAQHKSIPRLYIYIYRATLFFALAYK</sequence>
<reference evidence="1" key="2">
    <citation type="journal article" date="2015" name="Data Brief">
        <title>Shoot transcriptome of the giant reed, Arundo donax.</title>
        <authorList>
            <person name="Barrero R.A."/>
            <person name="Guerrero F.D."/>
            <person name="Moolhuijzen P."/>
            <person name="Goolsby J.A."/>
            <person name="Tidwell J."/>
            <person name="Bellgard S.E."/>
            <person name="Bellgard M.I."/>
        </authorList>
    </citation>
    <scope>NUCLEOTIDE SEQUENCE</scope>
    <source>
        <tissue evidence="1">Shoot tissue taken approximately 20 cm above the soil surface</tissue>
    </source>
</reference>
<name>A0A0A9FB64_ARUDO</name>
<evidence type="ECO:0000313" key="1">
    <source>
        <dbReference type="EMBL" id="JAE08459.1"/>
    </source>
</evidence>
<protein>
    <submittedName>
        <fullName evidence="1">Uncharacterized protein</fullName>
    </submittedName>
</protein>
<dbReference type="AlphaFoldDB" id="A0A0A9FB64"/>
<proteinExistence type="predicted"/>
<dbReference type="EMBL" id="GBRH01189437">
    <property type="protein sequence ID" value="JAE08459.1"/>
    <property type="molecule type" value="Transcribed_RNA"/>
</dbReference>